<evidence type="ECO:0000313" key="10">
    <source>
        <dbReference type="Proteomes" id="UP000037035"/>
    </source>
</evidence>
<evidence type="ECO:0000256" key="6">
    <source>
        <dbReference type="SAM" id="MobiDB-lite"/>
    </source>
</evidence>
<dbReference type="PANTHER" id="PTHR10943:SF1">
    <property type="entry name" value="26S PROTEASOME NON-ATPASE REGULATORY SUBUNIT 2"/>
    <property type="match status" value="1"/>
</dbReference>
<evidence type="ECO:0000259" key="7">
    <source>
        <dbReference type="Pfam" id="PF17781"/>
    </source>
</evidence>
<organism evidence="9 10">
    <name type="scientific">Puccinia sorghi</name>
    <dbReference type="NCBI Taxonomy" id="27349"/>
    <lineage>
        <taxon>Eukaryota</taxon>
        <taxon>Fungi</taxon>
        <taxon>Dikarya</taxon>
        <taxon>Basidiomycota</taxon>
        <taxon>Pucciniomycotina</taxon>
        <taxon>Pucciniomycetes</taxon>
        <taxon>Pucciniales</taxon>
        <taxon>Pucciniaceae</taxon>
        <taxon>Puccinia</taxon>
    </lineage>
</organism>
<feature type="domain" description="26S proteasome non-ATPase regulatory subunit RPN1 C-terminal" evidence="8">
    <location>
        <begin position="1013"/>
        <end position="1066"/>
    </location>
</feature>
<dbReference type="GO" id="GO:0008540">
    <property type="term" value="C:proteasome regulatory particle, base subcomplex"/>
    <property type="evidence" value="ECO:0007669"/>
    <property type="project" value="UniProtKB-UniRule"/>
</dbReference>
<evidence type="ECO:0000256" key="4">
    <source>
        <dbReference type="ARBA" id="ARBA00057191"/>
    </source>
</evidence>
<feature type="domain" description="RPN1 N-terminal" evidence="7">
    <location>
        <begin position="61"/>
        <end position="477"/>
    </location>
</feature>
<dbReference type="SUPFAM" id="SSF48371">
    <property type="entry name" value="ARM repeat"/>
    <property type="match status" value="1"/>
</dbReference>
<comment type="function">
    <text evidence="4 5">Acts as a regulatory subunit of the 26 proteasome which is involved in the ATP-dependent degradation of ubiquitinated proteins.</text>
</comment>
<keyword evidence="2" id="KW-0677">Repeat</keyword>
<feature type="compositionally biased region" description="Basic and acidic residues" evidence="6">
    <location>
        <begin position="41"/>
        <end position="55"/>
    </location>
</feature>
<feature type="region of interest" description="Disordered" evidence="6">
    <location>
        <begin position="1"/>
        <end position="55"/>
    </location>
</feature>
<dbReference type="GO" id="GO:0034515">
    <property type="term" value="C:proteasome storage granule"/>
    <property type="evidence" value="ECO:0007669"/>
    <property type="project" value="TreeGrafter"/>
</dbReference>
<dbReference type="OrthoDB" id="10252509at2759"/>
<accession>A0A0L6VSE4</accession>
<dbReference type="InterPro" id="IPR002015">
    <property type="entry name" value="Proteasome/cyclosome_rpt"/>
</dbReference>
<evidence type="ECO:0000313" key="9">
    <source>
        <dbReference type="EMBL" id="KNZ63115.1"/>
    </source>
</evidence>
<dbReference type="GO" id="GO:0005634">
    <property type="term" value="C:nucleus"/>
    <property type="evidence" value="ECO:0007669"/>
    <property type="project" value="TreeGrafter"/>
</dbReference>
<dbReference type="InterPro" id="IPR016024">
    <property type="entry name" value="ARM-type_fold"/>
</dbReference>
<feature type="compositionally biased region" description="Basic and acidic residues" evidence="6">
    <location>
        <begin position="158"/>
        <end position="170"/>
    </location>
</feature>
<dbReference type="InterPro" id="IPR041433">
    <property type="entry name" value="RPN1_C"/>
</dbReference>
<reference evidence="9 10" key="1">
    <citation type="submission" date="2015-08" db="EMBL/GenBank/DDBJ databases">
        <title>Next Generation Sequencing and Analysis of the Genome of Puccinia sorghi L Schw, the Causal Agent of Maize Common Rust.</title>
        <authorList>
            <person name="Rochi L."/>
            <person name="Burguener G."/>
            <person name="Darino M."/>
            <person name="Turjanski A."/>
            <person name="Kreff E."/>
            <person name="Dieguez M.J."/>
            <person name="Sacco F."/>
        </authorList>
    </citation>
    <scope>NUCLEOTIDE SEQUENCE [LARGE SCALE GENOMIC DNA]</scope>
    <source>
        <strain evidence="9 10">RO10H11247</strain>
    </source>
</reference>
<protein>
    <recommendedName>
        <fullName evidence="5">26S proteasome regulatory subunit RPN1</fullName>
    </recommendedName>
</protein>
<comment type="similarity">
    <text evidence="1 5">Belongs to the proteasome subunit S2 family.</text>
</comment>
<gene>
    <name evidence="9" type="ORF">VP01_1186g3</name>
</gene>
<proteinExistence type="inferred from homology"/>
<dbReference type="Gene3D" id="1.25.10.10">
    <property type="entry name" value="Leucine-rich Repeat Variant"/>
    <property type="match status" value="1"/>
</dbReference>
<evidence type="ECO:0000256" key="2">
    <source>
        <dbReference type="ARBA" id="ARBA00022737"/>
    </source>
</evidence>
<dbReference type="PIRSF" id="PIRSF015965">
    <property type="entry name" value="26S_Psome_Rpn1"/>
    <property type="match status" value="1"/>
</dbReference>
<feature type="compositionally biased region" description="Basic and acidic residues" evidence="6">
    <location>
        <begin position="14"/>
        <end position="31"/>
    </location>
</feature>
<dbReference type="Pfam" id="PF01851">
    <property type="entry name" value="PC_rep"/>
    <property type="match status" value="2"/>
</dbReference>
<feature type="region of interest" description="Disordered" evidence="6">
    <location>
        <begin position="747"/>
        <end position="773"/>
    </location>
</feature>
<keyword evidence="3 5" id="KW-0647">Proteasome</keyword>
<dbReference type="InterPro" id="IPR016643">
    <property type="entry name" value="26S_Psome_Rpn1"/>
</dbReference>
<dbReference type="PANTHER" id="PTHR10943">
    <property type="entry name" value="26S PROTEASOME NON-ATPASE REGULATORY SUBUNIT"/>
    <property type="match status" value="1"/>
</dbReference>
<dbReference type="InterPro" id="IPR040892">
    <property type="entry name" value="RPN1_N"/>
</dbReference>
<feature type="region of interest" description="Disordered" evidence="6">
    <location>
        <begin position="149"/>
        <end position="191"/>
    </location>
</feature>
<keyword evidence="10" id="KW-1185">Reference proteome</keyword>
<dbReference type="Pfam" id="PF18051">
    <property type="entry name" value="RPN1_C"/>
    <property type="match status" value="1"/>
</dbReference>
<dbReference type="GO" id="GO:0043161">
    <property type="term" value="P:proteasome-mediated ubiquitin-dependent protein catabolic process"/>
    <property type="evidence" value="ECO:0007669"/>
    <property type="project" value="TreeGrafter"/>
</dbReference>
<dbReference type="AlphaFoldDB" id="A0A0L6VSE4"/>
<dbReference type="STRING" id="27349.A0A0L6VSE4"/>
<evidence type="ECO:0000256" key="3">
    <source>
        <dbReference type="ARBA" id="ARBA00022942"/>
    </source>
</evidence>
<evidence type="ECO:0000256" key="1">
    <source>
        <dbReference type="ARBA" id="ARBA00005460"/>
    </source>
</evidence>
<sequence length="1073" mass="117666">MAKDPNESLVAPVRSDDVKPSDKKNKSEDGLNGKQVAQKLSDNKTHDQELSEEDTALKEELEMLVQRLKESDRQLYKPTLEMLRSLIRTSTSSMTSVPKPLKFLRPHYGDLVRIFYSWGSREEYDQAMKEDGEVKLEIQRLKQAEKAAAEAAAAPSSEAEKKESVGEVKPGHSKVTTKETSPGGKKAEGETTLIRSAAVPVVPPFQAEPGSIKGVSPMDRILLAEIISVLAMTYSDSGLRETLAFRLRSHKVDPSCSRDDPGVWGHEYVRHLAAEIAEAYQAVQSKSDDMAEDERIETDEQSSRKKELHQLAMLLVPFLLSHNGEADAIDLLLELESIDDIVPLVAEHNYSRVCNYMLSCVNFLVPPDDTNFLRACRQIYRSHSRFSESMMVNIKMGDKAGVKEDFESASNPNMKLQLAHLLARHQLPYLSADLTEDEDLNDVLNNTKLTTHFKAFGENLNVTEPKTREDIYKSHLENIPPSLGIKMDSAKQNLAGTFVNAFVNAGFGNDPLMANADGGQSWVYKNKDDGMMSAAASLGVSLLWDTDGGISQIDKYTYATDDHIKAGALLANGLLHSGVRTEMDVALALLADQIDSTVVPIRVSAIIGIGIAYAGTHRDDIMDLLLPRVEDTAVSMEIAGVAALALGFIFVGSGDGNISRTILQTMMERENDQLNNKWSRYLGLGLALLYLGQQDSTESADATIETLKAIEHPLGKQTLVLLESCLFAGSGNVLKIQSMLHHCADHHTGSSSGANQEEANKEEEKDNDEVPEQTTLHQQLAVLGIAVIAMGEEVGAEMSLRHFGHLMQYGEAPIRRAVPLALGLVSVSDPVLPVLDTLSKYSHDSDLGVALNSIFAMGLVGAGTNNARLAQMLRQLSTYYYKEPDCLFMVRVAQGLVHLGKGTLGLGPFHCDRLVMSPVAVAALLSTIMAFTDAKSFILEKAHWLLFLLTPAMYPVSRDDFPGRVIESNIWKRKGLHELMISSDDEQRFLMTFGEDGKPIETSVRVGQAVNIVGQAGKPKSISGFQTHVTPVRLGNTERAELASEEFIPYAHVLEGLVILSKNPGFESESMIS</sequence>
<name>A0A0L6VSE4_9BASI</name>
<evidence type="ECO:0000256" key="5">
    <source>
        <dbReference type="PIRNR" id="PIRNR015965"/>
    </source>
</evidence>
<dbReference type="FunFam" id="1.25.10.10:FF:000026">
    <property type="entry name" value="26S proteasome non-ATPase regulatory subunit 2"/>
    <property type="match status" value="1"/>
</dbReference>
<dbReference type="Pfam" id="PF17781">
    <property type="entry name" value="RPN1_RPN2_N"/>
    <property type="match status" value="1"/>
</dbReference>
<dbReference type="GO" id="GO:0042176">
    <property type="term" value="P:regulation of protein catabolic process"/>
    <property type="evidence" value="ECO:0007669"/>
    <property type="project" value="InterPro"/>
</dbReference>
<dbReference type="InterPro" id="IPR011989">
    <property type="entry name" value="ARM-like"/>
</dbReference>
<dbReference type="Proteomes" id="UP000037035">
    <property type="component" value="Unassembled WGS sequence"/>
</dbReference>
<comment type="caution">
    <text evidence="9">The sequence shown here is derived from an EMBL/GenBank/DDBJ whole genome shotgun (WGS) entry which is preliminary data.</text>
</comment>
<dbReference type="GO" id="GO:0030234">
    <property type="term" value="F:enzyme regulator activity"/>
    <property type="evidence" value="ECO:0007669"/>
    <property type="project" value="UniProtKB-UniRule"/>
</dbReference>
<dbReference type="EMBL" id="LAVV01002076">
    <property type="protein sequence ID" value="KNZ63115.1"/>
    <property type="molecule type" value="Genomic_DNA"/>
</dbReference>
<dbReference type="VEuPathDB" id="FungiDB:VP01_1186g3"/>
<evidence type="ECO:0000259" key="8">
    <source>
        <dbReference type="Pfam" id="PF18051"/>
    </source>
</evidence>